<dbReference type="RefSeq" id="WP_257575028.1">
    <property type="nucleotide sequence ID" value="NZ_FNNO01000017.1"/>
</dbReference>
<evidence type="ECO:0000313" key="4">
    <source>
        <dbReference type="EMBL" id="SDX48184.1"/>
    </source>
</evidence>
<reference evidence="4 5" key="1">
    <citation type="submission" date="2016-10" db="EMBL/GenBank/DDBJ databases">
        <authorList>
            <person name="Varghese N."/>
            <person name="Submissions S."/>
        </authorList>
    </citation>
    <scope>NUCLEOTIDE SEQUENCE [LARGE SCALE GENOMIC DNA]</scope>
    <source>
        <strain evidence="4 5">DSM 25353</strain>
    </source>
</reference>
<dbReference type="EMBL" id="FNNO01000017">
    <property type="protein sequence ID" value="SDX48184.1"/>
    <property type="molecule type" value="Genomic_DNA"/>
</dbReference>
<gene>
    <name evidence="4" type="ORF">SAMN05444410_11732</name>
</gene>
<keyword evidence="5" id="KW-1185">Reference proteome</keyword>
<feature type="chain" id="PRO_5036442455" evidence="1">
    <location>
        <begin position="22"/>
        <end position="730"/>
    </location>
</feature>
<evidence type="ECO:0000256" key="1">
    <source>
        <dbReference type="SAM" id="SignalP"/>
    </source>
</evidence>
<dbReference type="GO" id="GO:0004553">
    <property type="term" value="F:hydrolase activity, hydrolyzing O-glycosyl compounds"/>
    <property type="evidence" value="ECO:0007669"/>
    <property type="project" value="InterPro"/>
</dbReference>
<evidence type="ECO:0000313" key="5">
    <source>
        <dbReference type="Proteomes" id="UP000198711"/>
    </source>
</evidence>
<dbReference type="Gene3D" id="2.60.40.1190">
    <property type="match status" value="1"/>
</dbReference>
<dbReference type="GO" id="GO:0016052">
    <property type="term" value="P:carbohydrate catabolic process"/>
    <property type="evidence" value="ECO:0007669"/>
    <property type="project" value="InterPro"/>
</dbReference>
<feature type="domain" description="DUF5916" evidence="3">
    <location>
        <begin position="235"/>
        <end position="334"/>
    </location>
</feature>
<feature type="domain" description="Carbohydrate-binding" evidence="2">
    <location>
        <begin position="39"/>
        <end position="199"/>
    </location>
</feature>
<keyword evidence="1" id="KW-0732">Signal</keyword>
<dbReference type="AlphaFoldDB" id="A0A8X8LF15"/>
<dbReference type="Pfam" id="PF19313">
    <property type="entry name" value="DUF5916"/>
    <property type="match status" value="1"/>
</dbReference>
<dbReference type="InterPro" id="IPR045670">
    <property type="entry name" value="DUF5916"/>
</dbReference>
<dbReference type="GO" id="GO:0030246">
    <property type="term" value="F:carbohydrate binding"/>
    <property type="evidence" value="ECO:0007669"/>
    <property type="project" value="InterPro"/>
</dbReference>
<dbReference type="CDD" id="cd09618">
    <property type="entry name" value="CBM9_like_2"/>
    <property type="match status" value="1"/>
</dbReference>
<organism evidence="4 5">
    <name type="scientific">Hydrobacter penzbergensis</name>
    <dbReference type="NCBI Taxonomy" id="1235997"/>
    <lineage>
        <taxon>Bacteria</taxon>
        <taxon>Pseudomonadati</taxon>
        <taxon>Bacteroidota</taxon>
        <taxon>Chitinophagia</taxon>
        <taxon>Chitinophagales</taxon>
        <taxon>Chitinophagaceae</taxon>
        <taxon>Hydrobacter</taxon>
    </lineage>
</organism>
<name>A0A8X8LF15_9BACT</name>
<sequence>MKNFIVATLLLFIVLSSVAQKKNATYRLDIRETNASIKIDGVMDEAWLQAEPATHFSMVLPMDTSYARVTTEVRMTYDSRNLYIIAICNKALPGPNMVESLRRDFSFVKNDNFIFFIDPFDDQTNGFTFGANAAGAQWDGSMYEGGKVDLNWDNKWVSAVKDYDDKWIFEAAIPFTSMRYKKGITEWGINFSRNDLKTTEKSSWTPIPRQFPTASLAYTGVLVWDKPPPAPGMNVSVIPYVLSSASKDYSAQSKTEYKQEVGVDAKIGVTSSLNLDLTIHPDFSQVEVDKQVTNLSRFELFFPEKRQFFLENNDLFANFGYANIRPFFSRRIGLGMPINLGARLSGKLSKDWRLGLMDVQTAAVEEKGLPAQNFAVVSLQRKVFKRSNIGLIYVDKTSMNYHPGNDSGKTIYSQYNRNIGLEYNLASSSNLWTGKAFVMRSFSPGAQGNSMAHAAHLLYNSRKWNILWQHEYVGNGFNAEVGYVPRTGYIKVSPQVTRYFFPRSGHILSHGLQANTTYYFNEQFHQTDNENMLSYQLTFRNRIVLTGSAIHDYVELLRPFDPTNTGKDSLAKGTKHTWNTAGLDLVSQPQQLFTYSIALRYGGYFADGTRFTMNTEIGYRFQPYISLALSTSYDDLHLPQPWGHTAFFLAGPKVDITMTNKLFFTTYLQYNEQQKNINFNARFQWRYQPASDLFIVYTDNYYPAPFFVKNRALVLKLNYWWNMVRTKKSA</sequence>
<proteinExistence type="predicted"/>
<protein>
    <submittedName>
        <fullName evidence="4">Carbohydrate family 9 binding domain-like</fullName>
    </submittedName>
</protein>
<comment type="caution">
    <text evidence="4">The sequence shown here is derived from an EMBL/GenBank/DDBJ whole genome shotgun (WGS) entry which is preliminary data.</text>
</comment>
<evidence type="ECO:0000259" key="3">
    <source>
        <dbReference type="Pfam" id="PF19313"/>
    </source>
</evidence>
<accession>A0A8X8LF15</accession>
<feature type="signal peptide" evidence="1">
    <location>
        <begin position="1"/>
        <end position="21"/>
    </location>
</feature>
<dbReference type="Proteomes" id="UP000198711">
    <property type="component" value="Unassembled WGS sequence"/>
</dbReference>
<dbReference type="Pfam" id="PF06452">
    <property type="entry name" value="CBM9_1"/>
    <property type="match status" value="1"/>
</dbReference>
<dbReference type="SUPFAM" id="SSF49344">
    <property type="entry name" value="CBD9-like"/>
    <property type="match status" value="1"/>
</dbReference>
<dbReference type="InterPro" id="IPR010502">
    <property type="entry name" value="Carb-bd_dom_fam9"/>
</dbReference>
<evidence type="ECO:0000259" key="2">
    <source>
        <dbReference type="Pfam" id="PF06452"/>
    </source>
</evidence>